<dbReference type="PROSITE" id="PS50071">
    <property type="entry name" value="HOMEOBOX_2"/>
    <property type="match status" value="1"/>
</dbReference>
<accession>A0A8R1TM84</accession>
<evidence type="ECO:0000259" key="10">
    <source>
        <dbReference type="PROSITE" id="PS50071"/>
    </source>
</evidence>
<dbReference type="GO" id="GO:0000981">
    <property type="term" value="F:DNA-binding transcription factor activity, RNA polymerase II-specific"/>
    <property type="evidence" value="ECO:0007669"/>
    <property type="project" value="TreeGrafter"/>
</dbReference>
<proteinExistence type="inferred from homology"/>
<dbReference type="GO" id="GO:0005634">
    <property type="term" value="C:nucleus"/>
    <property type="evidence" value="ECO:0007669"/>
    <property type="project" value="UniProtKB-SubCell"/>
</dbReference>
<dbReference type="GO" id="GO:0005667">
    <property type="term" value="C:transcription regulator complex"/>
    <property type="evidence" value="ECO:0007669"/>
    <property type="project" value="TreeGrafter"/>
</dbReference>
<dbReference type="EnsemblMetazoa" id="OVOC12156.1">
    <property type="protein sequence ID" value="OVOC12156.1"/>
    <property type="gene ID" value="WBGene00248965"/>
</dbReference>
<comment type="similarity">
    <text evidence="2">Belongs to the SIX/Sine oculis homeobox family.</text>
</comment>
<evidence type="ECO:0000256" key="2">
    <source>
        <dbReference type="ARBA" id="ARBA00008161"/>
    </source>
</evidence>
<dbReference type="InterPro" id="IPR009057">
    <property type="entry name" value="Homeodomain-like_sf"/>
</dbReference>
<evidence type="ECO:0000256" key="8">
    <source>
        <dbReference type="RuleBase" id="RU000682"/>
    </source>
</evidence>
<dbReference type="AlphaFoldDB" id="A0A8R1TM84"/>
<feature type="region of interest" description="Disordered" evidence="9">
    <location>
        <begin position="388"/>
        <end position="418"/>
    </location>
</feature>
<evidence type="ECO:0000256" key="3">
    <source>
        <dbReference type="ARBA" id="ARBA00022473"/>
    </source>
</evidence>
<keyword evidence="12" id="KW-1185">Reference proteome</keyword>
<organism evidence="11 12">
    <name type="scientific">Onchocerca volvulus</name>
    <dbReference type="NCBI Taxonomy" id="6282"/>
    <lineage>
        <taxon>Eukaryota</taxon>
        <taxon>Metazoa</taxon>
        <taxon>Ecdysozoa</taxon>
        <taxon>Nematoda</taxon>
        <taxon>Chromadorea</taxon>
        <taxon>Rhabditida</taxon>
        <taxon>Spirurina</taxon>
        <taxon>Spiruromorpha</taxon>
        <taxon>Filarioidea</taxon>
        <taxon>Onchocercidae</taxon>
        <taxon>Onchocerca</taxon>
    </lineage>
</organism>
<keyword evidence="6 7" id="KW-0539">Nucleus</keyword>
<protein>
    <submittedName>
        <fullName evidence="11">Homeobox domain-containing protein</fullName>
    </submittedName>
</protein>
<sequence>MSGLLGAEQLQKLWMHVALNSMQGYPQGNSLYPPLRPLAFGAMLQPETSTFTGEQIVKICEQLEDTGNIERLAAFLWSISHQQHTEEVTSVLRNHESVLRARALVCFHMGNFQEMYRILESHKFTNGSHSKLQAMWQEAHYQEAEKLRGRPLGPVDKYRVRKKYPMPRTIWDGEQKTHCFKERTRSLLREWYLQDPYPNPSKKKELASKTGLTAMQVGNWFKNRRQRDRAAAAKNKANELNGMKKNPGESDNSEDSEMEEDMFDASLLTDSPTPSEECNSSTEKSQHSAACTSVTATRTAAESSLTHPIEATSSAAMFGVANAFDPLQFDPLRLLMNRSLNAAVLNPILAQPAAMLSLQQQLSKHISSTLTQPNVKSNASCAIRQHEIRRTETSSGAQQSFDRKRAVDCASNSSSISTTPKRSKLLIDEILNLKTNETYPADATHETVPDGPLQRESFSSPSISREQSSEPNLIKGGEKVSMSDNCVLTDTFVVPAADSSNSRKSSEAR</sequence>
<dbReference type="SUPFAM" id="SSF46689">
    <property type="entry name" value="Homeodomain-like"/>
    <property type="match status" value="1"/>
</dbReference>
<keyword evidence="4 7" id="KW-0238">DNA-binding</keyword>
<evidence type="ECO:0000313" key="11">
    <source>
        <dbReference type="EnsemblMetazoa" id="OVOC12156.1"/>
    </source>
</evidence>
<dbReference type="EMBL" id="CMVM020000396">
    <property type="status" value="NOT_ANNOTATED_CDS"/>
    <property type="molecule type" value="Genomic_DNA"/>
</dbReference>
<comment type="subcellular location">
    <subcellularLocation>
        <location evidence="1 7 8">Nucleus</location>
    </subcellularLocation>
</comment>
<dbReference type="GO" id="GO:0030182">
    <property type="term" value="P:neuron differentiation"/>
    <property type="evidence" value="ECO:0007669"/>
    <property type="project" value="EnsemblMetazoa"/>
</dbReference>
<feature type="region of interest" description="Disordered" evidence="9">
    <location>
        <begin position="217"/>
        <end position="291"/>
    </location>
</feature>
<evidence type="ECO:0000256" key="9">
    <source>
        <dbReference type="SAM" id="MobiDB-lite"/>
    </source>
</evidence>
<feature type="compositionally biased region" description="Acidic residues" evidence="9">
    <location>
        <begin position="251"/>
        <end position="263"/>
    </location>
</feature>
<feature type="region of interest" description="Disordered" evidence="9">
    <location>
        <begin position="438"/>
        <end position="478"/>
    </location>
</feature>
<keyword evidence="5 7" id="KW-0371">Homeobox</keyword>
<evidence type="ECO:0000256" key="6">
    <source>
        <dbReference type="ARBA" id="ARBA00023242"/>
    </source>
</evidence>
<feature type="compositionally biased region" description="Polar residues" evidence="9">
    <location>
        <begin position="268"/>
        <end position="291"/>
    </location>
</feature>
<dbReference type="FunFam" id="1.10.10.60:FF:000046">
    <property type="entry name" value="SIX homeobox 3"/>
    <property type="match status" value="1"/>
</dbReference>
<feature type="DNA-binding region" description="Homeobox" evidence="7">
    <location>
        <begin position="173"/>
        <end position="232"/>
    </location>
</feature>
<evidence type="ECO:0000256" key="5">
    <source>
        <dbReference type="ARBA" id="ARBA00023155"/>
    </source>
</evidence>
<feature type="domain" description="Homeobox" evidence="10">
    <location>
        <begin position="171"/>
        <end position="231"/>
    </location>
</feature>
<dbReference type="CDD" id="cd00086">
    <property type="entry name" value="homeodomain"/>
    <property type="match status" value="1"/>
</dbReference>
<evidence type="ECO:0000313" key="12">
    <source>
        <dbReference type="Proteomes" id="UP000024404"/>
    </source>
</evidence>
<name>A0A8R1TM84_ONCVO</name>
<dbReference type="Pfam" id="PF16878">
    <property type="entry name" value="SIX1_SD"/>
    <property type="match status" value="1"/>
</dbReference>
<dbReference type="GO" id="GO:0000978">
    <property type="term" value="F:RNA polymerase II cis-regulatory region sequence-specific DNA binding"/>
    <property type="evidence" value="ECO:0007669"/>
    <property type="project" value="TreeGrafter"/>
</dbReference>
<feature type="compositionally biased region" description="Low complexity" evidence="9">
    <location>
        <begin position="454"/>
        <end position="471"/>
    </location>
</feature>
<dbReference type="Gene3D" id="1.10.10.60">
    <property type="entry name" value="Homeodomain-like"/>
    <property type="match status" value="1"/>
</dbReference>
<dbReference type="Pfam" id="PF00046">
    <property type="entry name" value="Homeodomain"/>
    <property type="match status" value="1"/>
</dbReference>
<reference evidence="11" key="2">
    <citation type="submission" date="2022-06" db="UniProtKB">
        <authorList>
            <consortium name="EnsemblMetazoa"/>
        </authorList>
    </citation>
    <scope>IDENTIFICATION</scope>
</reference>
<keyword evidence="3" id="KW-0217">Developmental protein</keyword>
<evidence type="ECO:0000256" key="7">
    <source>
        <dbReference type="PROSITE-ProRule" id="PRU00108"/>
    </source>
</evidence>
<reference evidence="12" key="1">
    <citation type="submission" date="2013-10" db="EMBL/GenBank/DDBJ databases">
        <title>Genome sequencing of Onchocerca volvulus.</title>
        <authorList>
            <person name="Cotton J."/>
            <person name="Tsai J."/>
            <person name="Stanley E."/>
            <person name="Tracey A."/>
            <person name="Holroyd N."/>
            <person name="Lustigman S."/>
            <person name="Berriman M."/>
        </authorList>
    </citation>
    <scope>NUCLEOTIDE SEQUENCE</scope>
</reference>
<dbReference type="PANTHER" id="PTHR10390">
    <property type="entry name" value="HOMEOBOX PROTEIN SIX"/>
    <property type="match status" value="1"/>
</dbReference>
<dbReference type="InterPro" id="IPR031701">
    <property type="entry name" value="SIX1_SD"/>
</dbReference>
<dbReference type="GO" id="GO:0009886">
    <property type="term" value="P:post-embryonic animal morphogenesis"/>
    <property type="evidence" value="ECO:0007669"/>
    <property type="project" value="EnsemblMetazoa"/>
</dbReference>
<dbReference type="PANTHER" id="PTHR10390:SF33">
    <property type="entry name" value="PROTEIN OPTIX"/>
    <property type="match status" value="1"/>
</dbReference>
<dbReference type="SMART" id="SM00389">
    <property type="entry name" value="HOX"/>
    <property type="match status" value="1"/>
</dbReference>
<dbReference type="InterPro" id="IPR001356">
    <property type="entry name" value="HD"/>
</dbReference>
<evidence type="ECO:0000256" key="1">
    <source>
        <dbReference type="ARBA" id="ARBA00004123"/>
    </source>
</evidence>
<dbReference type="Proteomes" id="UP000024404">
    <property type="component" value="Unassembled WGS sequence"/>
</dbReference>
<evidence type="ECO:0000256" key="4">
    <source>
        <dbReference type="ARBA" id="ARBA00023125"/>
    </source>
</evidence>